<dbReference type="EMBL" id="UZAU01000694">
    <property type="status" value="NOT_ANNOTATED_CDS"/>
    <property type="molecule type" value="Genomic_DNA"/>
</dbReference>
<dbReference type="Proteomes" id="UP000596661">
    <property type="component" value="Chromosome 8"/>
</dbReference>
<feature type="compositionally biased region" description="Basic and acidic residues" evidence="1">
    <location>
        <begin position="20"/>
        <end position="57"/>
    </location>
</feature>
<dbReference type="EnsemblPlants" id="evm.model.08.887">
    <property type="protein sequence ID" value="cds.evm.model.08.887"/>
    <property type="gene ID" value="evm.TU.08.887"/>
</dbReference>
<reference evidence="2" key="1">
    <citation type="submission" date="2018-11" db="EMBL/GenBank/DDBJ databases">
        <authorList>
            <person name="Grassa J C."/>
        </authorList>
    </citation>
    <scope>NUCLEOTIDE SEQUENCE [LARGE SCALE GENOMIC DNA]</scope>
</reference>
<proteinExistence type="predicted"/>
<evidence type="ECO:0000313" key="2">
    <source>
        <dbReference type="EnsemblPlants" id="cds.evm.model.08.887"/>
    </source>
</evidence>
<keyword evidence="3" id="KW-1185">Reference proteome</keyword>
<organism evidence="2 3">
    <name type="scientific">Cannabis sativa</name>
    <name type="common">Hemp</name>
    <name type="synonym">Marijuana</name>
    <dbReference type="NCBI Taxonomy" id="3483"/>
    <lineage>
        <taxon>Eukaryota</taxon>
        <taxon>Viridiplantae</taxon>
        <taxon>Streptophyta</taxon>
        <taxon>Embryophyta</taxon>
        <taxon>Tracheophyta</taxon>
        <taxon>Spermatophyta</taxon>
        <taxon>Magnoliopsida</taxon>
        <taxon>eudicotyledons</taxon>
        <taxon>Gunneridae</taxon>
        <taxon>Pentapetalae</taxon>
        <taxon>rosids</taxon>
        <taxon>fabids</taxon>
        <taxon>Rosales</taxon>
        <taxon>Cannabaceae</taxon>
        <taxon>Cannabis</taxon>
    </lineage>
</organism>
<reference evidence="2" key="2">
    <citation type="submission" date="2021-03" db="UniProtKB">
        <authorList>
            <consortium name="EnsemblPlants"/>
        </authorList>
    </citation>
    <scope>IDENTIFICATION</scope>
</reference>
<feature type="region of interest" description="Disordered" evidence="1">
    <location>
        <begin position="111"/>
        <end position="168"/>
    </location>
</feature>
<protein>
    <submittedName>
        <fullName evidence="2">Uncharacterized protein</fullName>
    </submittedName>
</protein>
<name>A0A803QCP3_CANSA</name>
<dbReference type="AlphaFoldDB" id="A0A803QCP3"/>
<accession>A0A803QCP3</accession>
<feature type="compositionally biased region" description="Basic and acidic residues" evidence="1">
    <location>
        <begin position="122"/>
        <end position="150"/>
    </location>
</feature>
<feature type="region of interest" description="Disordered" evidence="1">
    <location>
        <begin position="1"/>
        <end position="81"/>
    </location>
</feature>
<evidence type="ECO:0000256" key="1">
    <source>
        <dbReference type="SAM" id="MobiDB-lite"/>
    </source>
</evidence>
<evidence type="ECO:0000313" key="3">
    <source>
        <dbReference type="Proteomes" id="UP000596661"/>
    </source>
</evidence>
<dbReference type="Gramene" id="evm.model.08.887">
    <property type="protein sequence ID" value="cds.evm.model.08.887"/>
    <property type="gene ID" value="evm.TU.08.887"/>
</dbReference>
<feature type="compositionally biased region" description="Basic and acidic residues" evidence="1">
    <location>
        <begin position="66"/>
        <end position="81"/>
    </location>
</feature>
<sequence length="168" mass="18580">MVLTRNKFGLHFTNPNAKAGDTKDQNEATSHHKDQLGKDTDLDARVVEDDELGKNSSDDVEDDPQDSLKDDPRDTLKDDCQDKFVDDQFNVIMLDKMTRIEVVMIALTNGNPTAQMPPANDAAEKTDPKDLGTSNPRKDKGKGKVGETLKKASQTKQQKKSKTVSQPP</sequence>